<feature type="compositionally biased region" description="Polar residues" evidence="1">
    <location>
        <begin position="784"/>
        <end position="795"/>
    </location>
</feature>
<evidence type="ECO:0000256" key="1">
    <source>
        <dbReference type="SAM" id="MobiDB-lite"/>
    </source>
</evidence>
<evidence type="ECO:0000313" key="3">
    <source>
        <dbReference type="Proteomes" id="UP001642483"/>
    </source>
</evidence>
<proteinExistence type="predicted"/>
<feature type="region of interest" description="Disordered" evidence="1">
    <location>
        <begin position="538"/>
        <end position="583"/>
    </location>
</feature>
<protein>
    <submittedName>
        <fullName evidence="2">Uncharacterized protein</fullName>
    </submittedName>
</protein>
<sequence>MRNKWSKTRHSTVAVAQHGPTKANNTKMCNRTTNKNRKEQENVLYENHHKLGRSSELNIFDLFGGVNYNCDMNVSSGTNPTRSYISPGGYSSCVSPITLIPSTELRIPGEHLLVPRTGKDDAQIHPPLWQEEANTVIHNAAVPLATGGKLTAWSFPCQPLVADESSFQTCMSVPAFSHQNSSEPDFHAMSTHTDNKMWYCAMLSQSRTQSSMFAINSSYQSFSDDAVCSKDVSKQGVLRSSNPSNLSVSANKELIFPVDNSFSCIGPVQSSSLHRRSGVLPVLQDSNLSIMDTSDMCVTEIIHPQQVTVMVKDTCFFSCSADEDSVKKDSGKNIAKRACQVNANESMLPVPEEQNQNVMVLPYYEPVSDQGNWSNSFNAFDAGNNSNCSAIVTQPNFTDNHLQNQPDRSYPVGDVSLNLCKANRSTLQDIVTECAPTTSLADTLSEQEDMSLTTVGDNFMDIYDFGVSSIVEVDSTEELSPTATVLPDLLSVASSREYQIGNGRLNSVSTDNKDNKKTLFNFDQGMLPFCKIDPTAMLKSGSSKKRKKNSNAGTYQRKQISKAKQLKTQTSSKNEKESVTESGNSSSHLLFASHENFCTTSTHLKPATLLHHAKLDAHLKQNPMKNENKSDLDNNCIIRNAIVEDNNAVRLQDSNKRRDDYFHIRSPEKYTDCMLSSSVLSNDNESSEELRKSHSSISQVEAGLNGSLLEDNEKPIAPLDFTPLDPCSPETDGECQLFGGSLVVEPTANLKRSLSNPHTPLNDESAIATSPKRRKMKEDDMSYSEGTTSTQNLHAQIQKKDHEHPTEDLLTSDQQSASLRQFTNSSRQTKKMCQAVQDTFSMLTSMTNSILFQKDMCESLGMQEFLRDYTEVRIGQCIKCNFESPVSTQPSLKKTPETLNELLITVFKFGKCLPIYRTFIHTIKDKLKSMEKEITDHENVIKCNNLDVMKTIRFDSEQESLRMRNEVENLAKRCRILAKACWKASRSRLHKGVTNLTRKAVNKHLQPILFQLRAFGNVRSLCQKASHELKEESSEISERLSDFEKHLPLPSIDQVKEFRTNEEEISNLIKESEDLCAKQIQNAKENKKWSKQMVRLQERIEKMQSDQHVMCLEHKRKNQVKKDRVVSIKRFILWNVLPVSSETSKKCFGFLGNSVHLHVCISSDDPTVVTSFQISENLNEISDANSDICKFLTTLIKHSLEKSQKKCPCKLTEVLAFASRSAASAKILWKEINKISSSYNHCGFKIFQNFIMVDFFSSKPHLCNFQVRFNFAQDPKNDTMSPTFYPLSFAYVDTPCFGKFTEIEVMETLNQVPIQKYGYFSNLAEAVFCLMERP</sequence>
<keyword evidence="3" id="KW-1185">Reference proteome</keyword>
<reference evidence="2 3" key="1">
    <citation type="submission" date="2024-02" db="EMBL/GenBank/DDBJ databases">
        <authorList>
            <person name="Daric V."/>
            <person name="Darras S."/>
        </authorList>
    </citation>
    <scope>NUCLEOTIDE SEQUENCE [LARGE SCALE GENOMIC DNA]</scope>
</reference>
<evidence type="ECO:0000313" key="2">
    <source>
        <dbReference type="EMBL" id="CAK8676538.1"/>
    </source>
</evidence>
<accession>A0ABP0F9Z2</accession>
<feature type="region of interest" description="Disordered" evidence="1">
    <location>
        <begin position="752"/>
        <end position="814"/>
    </location>
</feature>
<feature type="compositionally biased region" description="Basic and acidic residues" evidence="1">
    <location>
        <begin position="798"/>
        <end position="807"/>
    </location>
</feature>
<organism evidence="2 3">
    <name type="scientific">Clavelina lepadiformis</name>
    <name type="common">Light-bulb sea squirt</name>
    <name type="synonym">Ascidia lepadiformis</name>
    <dbReference type="NCBI Taxonomy" id="159417"/>
    <lineage>
        <taxon>Eukaryota</taxon>
        <taxon>Metazoa</taxon>
        <taxon>Chordata</taxon>
        <taxon>Tunicata</taxon>
        <taxon>Ascidiacea</taxon>
        <taxon>Aplousobranchia</taxon>
        <taxon>Clavelinidae</taxon>
        <taxon>Clavelina</taxon>
    </lineage>
</organism>
<comment type="caution">
    <text evidence="2">The sequence shown here is derived from an EMBL/GenBank/DDBJ whole genome shotgun (WGS) entry which is preliminary data.</text>
</comment>
<gene>
    <name evidence="2" type="ORF">CVLEPA_LOCUS5998</name>
</gene>
<dbReference type="Proteomes" id="UP001642483">
    <property type="component" value="Unassembled WGS sequence"/>
</dbReference>
<dbReference type="EMBL" id="CAWYQH010000035">
    <property type="protein sequence ID" value="CAK8676538.1"/>
    <property type="molecule type" value="Genomic_DNA"/>
</dbReference>
<name>A0ABP0F9Z2_CLALP</name>